<dbReference type="RefSeq" id="WP_132315110.1">
    <property type="nucleotide sequence ID" value="NZ_FWZT01000002.1"/>
</dbReference>
<dbReference type="STRING" id="1513793.SAMN06296036_102334"/>
<evidence type="ECO:0000313" key="2">
    <source>
        <dbReference type="Proteomes" id="UP000192907"/>
    </source>
</evidence>
<proteinExistence type="predicted"/>
<keyword evidence="2" id="KW-1185">Reference proteome</keyword>
<gene>
    <name evidence="1" type="ORF">SAMN06296036_102334</name>
</gene>
<dbReference type="InterPro" id="IPR036513">
    <property type="entry name" value="STAS_dom_sf"/>
</dbReference>
<organism evidence="1 2">
    <name type="scientific">Pseudobacteriovorax antillogorgiicola</name>
    <dbReference type="NCBI Taxonomy" id="1513793"/>
    <lineage>
        <taxon>Bacteria</taxon>
        <taxon>Pseudomonadati</taxon>
        <taxon>Bdellovibrionota</taxon>
        <taxon>Oligoflexia</taxon>
        <taxon>Oligoflexales</taxon>
        <taxon>Pseudobacteriovoracaceae</taxon>
        <taxon>Pseudobacteriovorax</taxon>
    </lineage>
</organism>
<evidence type="ECO:0000313" key="1">
    <source>
        <dbReference type="EMBL" id="SME97058.1"/>
    </source>
</evidence>
<evidence type="ECO:0008006" key="3">
    <source>
        <dbReference type="Google" id="ProtNLM"/>
    </source>
</evidence>
<dbReference type="SUPFAM" id="SSF52091">
    <property type="entry name" value="SpoIIaa-like"/>
    <property type="match status" value="1"/>
</dbReference>
<name>A0A1Y6BCT1_9BACT</name>
<dbReference type="OrthoDB" id="5292990at2"/>
<sequence length="159" mass="17837">MGISINLVQKDNWDLVEYVGPIDAEAEVHLEQLLSKLGSQIKFNFKQVESVNSCGVRSWINFMRELEKGDRKIVFEECTSEIVMQINMIPSFKGKAEVKSVYGCYICDECGNEESVLFEAGKNLPSGPITELPGKACSQCGSEMELEEMEEEYFAFLAA</sequence>
<dbReference type="AlphaFoldDB" id="A0A1Y6BCT1"/>
<protein>
    <recommendedName>
        <fullName evidence="3">STAS domain-containing protein</fullName>
    </recommendedName>
</protein>
<accession>A0A1Y6BCT1</accession>
<reference evidence="2" key="1">
    <citation type="submission" date="2017-04" db="EMBL/GenBank/DDBJ databases">
        <authorList>
            <person name="Varghese N."/>
            <person name="Submissions S."/>
        </authorList>
    </citation>
    <scope>NUCLEOTIDE SEQUENCE [LARGE SCALE GENOMIC DNA]</scope>
    <source>
        <strain evidence="2">RKEM611</strain>
    </source>
</reference>
<dbReference type="EMBL" id="FWZT01000002">
    <property type="protein sequence ID" value="SME97058.1"/>
    <property type="molecule type" value="Genomic_DNA"/>
</dbReference>
<dbReference type="Proteomes" id="UP000192907">
    <property type="component" value="Unassembled WGS sequence"/>
</dbReference>